<comment type="caution">
    <text evidence="2">The sequence shown here is derived from an EMBL/GenBank/DDBJ whole genome shotgun (WGS) entry which is preliminary data.</text>
</comment>
<protein>
    <submittedName>
        <fullName evidence="2">CBS-domain-containing membrane protein</fullName>
    </submittedName>
</protein>
<proteinExistence type="predicted"/>
<evidence type="ECO:0000313" key="2">
    <source>
        <dbReference type="EMBL" id="MBB5179878.1"/>
    </source>
</evidence>
<dbReference type="AlphaFoldDB" id="A0A7W8CQU0"/>
<sequence length="73" mass="8088">MARKGTAGRTPEKQVGARESGIDKAINKTKEALDGDSKATDYEEVKGKEEMEDAKEHSKHVSDEQPRNTQSEK</sequence>
<dbReference type="EMBL" id="JACHHE010000003">
    <property type="protein sequence ID" value="MBB5179878.1"/>
    <property type="molecule type" value="Genomic_DNA"/>
</dbReference>
<evidence type="ECO:0000313" key="3">
    <source>
        <dbReference type="Proteomes" id="UP000525923"/>
    </source>
</evidence>
<feature type="region of interest" description="Disordered" evidence="1">
    <location>
        <begin position="1"/>
        <end position="73"/>
    </location>
</feature>
<dbReference type="RefSeq" id="WP_135502960.1">
    <property type="nucleotide sequence ID" value="NZ_CP181055.1"/>
</dbReference>
<organism evidence="2 3">
    <name type="scientific">Planococcus koreensis</name>
    <dbReference type="NCBI Taxonomy" id="112331"/>
    <lineage>
        <taxon>Bacteria</taxon>
        <taxon>Bacillati</taxon>
        <taxon>Bacillota</taxon>
        <taxon>Bacilli</taxon>
        <taxon>Bacillales</taxon>
        <taxon>Caryophanaceae</taxon>
        <taxon>Planococcus</taxon>
    </lineage>
</organism>
<name>A0A7W8CQU0_9BACL</name>
<reference evidence="2 3" key="1">
    <citation type="submission" date="2020-08" db="EMBL/GenBank/DDBJ databases">
        <title>Genomic Encyclopedia of Type Strains, Phase IV (KMG-IV): sequencing the most valuable type-strain genomes for metagenomic binning, comparative biology and taxonomic classification.</title>
        <authorList>
            <person name="Goeker M."/>
        </authorList>
    </citation>
    <scope>NUCLEOTIDE SEQUENCE [LARGE SCALE GENOMIC DNA]</scope>
    <source>
        <strain evidence="2 3">DSM 15895</strain>
    </source>
</reference>
<feature type="compositionally biased region" description="Basic and acidic residues" evidence="1">
    <location>
        <begin position="10"/>
        <end position="73"/>
    </location>
</feature>
<keyword evidence="3" id="KW-1185">Reference proteome</keyword>
<accession>A0A7W8CQU0</accession>
<dbReference type="Proteomes" id="UP000525923">
    <property type="component" value="Unassembled WGS sequence"/>
</dbReference>
<gene>
    <name evidence="2" type="ORF">HNQ44_001302</name>
</gene>
<evidence type="ECO:0000256" key="1">
    <source>
        <dbReference type="SAM" id="MobiDB-lite"/>
    </source>
</evidence>
<dbReference type="OrthoDB" id="2428374at2"/>